<dbReference type="GO" id="GO:0004769">
    <property type="term" value="F:steroid Delta-isomerase activity"/>
    <property type="evidence" value="ECO:0007669"/>
    <property type="project" value="UniProtKB-EC"/>
</dbReference>
<dbReference type="PANTHER" id="PTHR47470:SF1">
    <property type="entry name" value="FAD-DEPENDENT OXIDOREDUCTASE 2 FAD BINDING DOMAIN-CONTAINING PROTEIN"/>
    <property type="match status" value="1"/>
</dbReference>
<keyword evidence="5" id="KW-0963">Cytoplasm</keyword>
<evidence type="ECO:0000256" key="17">
    <source>
        <dbReference type="ARBA" id="ARBA00049744"/>
    </source>
</evidence>
<keyword evidence="10" id="KW-0443">Lipid metabolism</keyword>
<evidence type="ECO:0000256" key="5">
    <source>
        <dbReference type="ARBA" id="ARBA00022490"/>
    </source>
</evidence>
<dbReference type="InterPro" id="IPR036188">
    <property type="entry name" value="FAD/NAD-bd_sf"/>
</dbReference>
<evidence type="ECO:0000256" key="16">
    <source>
        <dbReference type="ARBA" id="ARBA00049723"/>
    </source>
</evidence>
<name>A0A1V6UY04_9EURO</name>
<dbReference type="EMBL" id="MDDG01000003">
    <property type="protein sequence ID" value="OQE43292.1"/>
    <property type="molecule type" value="Genomic_DNA"/>
</dbReference>
<dbReference type="Pfam" id="PF05199">
    <property type="entry name" value="GMC_oxred_C"/>
    <property type="match status" value="1"/>
</dbReference>
<dbReference type="EC" id="5.3.3.1" evidence="14"/>
<evidence type="ECO:0000256" key="14">
    <source>
        <dbReference type="ARBA" id="ARBA00038856"/>
    </source>
</evidence>
<dbReference type="InterPro" id="IPR001763">
    <property type="entry name" value="Rhodanese-like_dom"/>
</dbReference>
<dbReference type="InterPro" id="IPR029058">
    <property type="entry name" value="AB_hydrolase_fold"/>
</dbReference>
<proteinExistence type="inferred from homology"/>
<dbReference type="Gene3D" id="3.50.50.60">
    <property type="entry name" value="FAD/NAD(P)-binding domain"/>
    <property type="match status" value="3"/>
</dbReference>
<evidence type="ECO:0000256" key="1">
    <source>
        <dbReference type="ARBA" id="ARBA00001974"/>
    </source>
</evidence>
<keyword evidence="12" id="KW-0753">Steroid metabolism</keyword>
<dbReference type="Pfam" id="PF00890">
    <property type="entry name" value="FAD_binding_2"/>
    <property type="match status" value="1"/>
</dbReference>
<evidence type="ECO:0000256" key="12">
    <source>
        <dbReference type="ARBA" id="ARBA00023221"/>
    </source>
</evidence>
<evidence type="ECO:0000256" key="4">
    <source>
        <dbReference type="ARBA" id="ARBA00010790"/>
    </source>
</evidence>
<dbReference type="InterPro" id="IPR007867">
    <property type="entry name" value="GMC_OxRtase_C"/>
</dbReference>
<keyword evidence="19" id="KW-0472">Membrane</keyword>
<keyword evidence="13" id="KW-0413">Isomerase</keyword>
<dbReference type="PANTHER" id="PTHR47470">
    <property type="entry name" value="CHOLESTEROL OXIDASE"/>
    <property type="match status" value="1"/>
</dbReference>
<dbReference type="GO" id="GO:0008203">
    <property type="term" value="P:cholesterol metabolic process"/>
    <property type="evidence" value="ECO:0007669"/>
    <property type="project" value="UniProtKB-KW"/>
</dbReference>
<evidence type="ECO:0000256" key="9">
    <source>
        <dbReference type="ARBA" id="ARBA00023002"/>
    </source>
</evidence>
<gene>
    <name evidence="21" type="ORF">PENCOP_c003G02825</name>
</gene>
<dbReference type="STRING" id="36646.A0A1V6UY04"/>
<evidence type="ECO:0000256" key="2">
    <source>
        <dbReference type="ARBA" id="ARBA00004196"/>
    </source>
</evidence>
<sequence length="1214" mass="134635">MTKFTEKTDNYPYLSRPFGSMRPEYDVVIIGSGYGAGVAASRMARAGKSVAVLELGWERRSGSFPHTFSQSLKDLSVSGSYVKNFISEWMSSGDPTRLFQLFLGDGQHTFGAHGLGGTSLINAGVFLRADERTLQMSPWPSEIRDEPAALEEYYARAETMLQPSTYPDTSTPNKLEHLQEQSKWLGGKESFNRVPLTISFRNGPNNAGVPMKASKHSGHECTGLNDGSKNSVATTYLADAWNWGAEIFCGCEVRFVEKTDGAGYTVHFAWHGSGRSVFRDDFKEQLFWVKAKEFCFLGAGAYGTTGVLLQSKQHGLHMSPLVGRNLSGNGDLLIFGYNGSDNINGIARESPHAPPGPTITAMIDNRVADPLKNPLSGYVIQDGCIPEMFNPIIQLMLTLQTIKSQMLCCLSNPRQETRKIIASLRSLLFGPYARNGALQRTSTYLVMSHDSNEVTLTLKDDKLCLRGPAEGRSEHFGGIRKVFKDLFTRTGAMMGFSYHYGRHQEEITVHLLGGANMSNDETGHGGVTNHLGEVFTGSSGEVHKGLVCCDASIIPTAIGVNPMATISALAERCVELLTERSGSSIDLETKNQPLDAYSKPSVLRDHQEHRGSTKNAPQSIGWQFTETMHGIIRFGPELEGFELSKRVRKGSACVIRMLLTVEICRGEDSRYQGICTGTVSCHALSKATLKIVDGAVDFFTPIEANAESSAISYNLMLLSVEGVQYRLKGHKLINSSISFSAAKTWKATTTVNASITRLDGTNVGAGALHISLRDFKKQIRTFRTTIDFQVGLIWALMMFLVSFTYHISLFFFRPFVHMHFPRTSGNTTESKQLPAKLPPSMSCNITARDGVQVLLNIYDPISVEETDKPESKSGLPPVLLVPGVTGVKTMHSLFSLPFLRCNMVEYFTQRGYRCYVITPRWGCDHAVAEKSTVFDCRLDVAAAIEYIREKELEKPYVVAHCQGSVALCNGLLDGTIQGSQILGITANSVFMNQVFGYWNSIKGRTTLLIEFYKLMAGNHFPIVSNAKSNLFQQLLDNLLRFYPVGHTRDVCTSTACHRLSFAFGLLWNHENLDKCLHDNLHQFFVGTHTKFMKQVVCNGTQGVCMNNDLRPLLAPESLQRLQGIPILFISGTDNQVFKPETTLKDYELLRRTFGERLYRRFLADGYGHLDPIVGKNAADDVYWRIFGHLNWCTKEMENLSGKTNGILERPCIKV</sequence>
<keyword evidence="9" id="KW-0560">Oxidoreductase</keyword>
<evidence type="ECO:0000256" key="13">
    <source>
        <dbReference type="ARBA" id="ARBA00023235"/>
    </source>
</evidence>
<organism evidence="21 22">
    <name type="scientific">Penicillium coprophilum</name>
    <dbReference type="NCBI Taxonomy" id="36646"/>
    <lineage>
        <taxon>Eukaryota</taxon>
        <taxon>Fungi</taxon>
        <taxon>Dikarya</taxon>
        <taxon>Ascomycota</taxon>
        <taxon>Pezizomycotina</taxon>
        <taxon>Eurotiomycetes</taxon>
        <taxon>Eurotiomycetidae</taxon>
        <taxon>Eurotiales</taxon>
        <taxon>Aspergillaceae</taxon>
        <taxon>Penicillium</taxon>
    </lineage>
</organism>
<comment type="subcellular location">
    <subcellularLocation>
        <location evidence="2">Cell envelope</location>
    </subcellularLocation>
    <subcellularLocation>
        <location evidence="3">Cytoplasm</location>
    </subcellularLocation>
</comment>
<dbReference type="SUPFAM" id="SSF51905">
    <property type="entry name" value="FAD/NAD(P)-binding domain"/>
    <property type="match status" value="1"/>
</dbReference>
<dbReference type="GO" id="GO:0017000">
    <property type="term" value="P:antibiotic biosynthetic process"/>
    <property type="evidence" value="ECO:0007669"/>
    <property type="project" value="UniProtKB-ARBA"/>
</dbReference>
<comment type="pathway">
    <text evidence="15">Steroid metabolism; cholesterol degradation.</text>
</comment>
<keyword evidence="19" id="KW-1133">Transmembrane helix</keyword>
<feature type="domain" description="Rhodanese" evidence="20">
    <location>
        <begin position="27"/>
        <end position="69"/>
    </location>
</feature>
<keyword evidence="11" id="KW-1207">Sterol metabolism</keyword>
<dbReference type="Pfam" id="PF00732">
    <property type="entry name" value="GMC_oxred_N"/>
    <property type="match status" value="1"/>
</dbReference>
<dbReference type="AlphaFoldDB" id="A0A1V6UY04"/>
<dbReference type="GO" id="GO:0016995">
    <property type="term" value="F:cholesterol oxidase activity"/>
    <property type="evidence" value="ECO:0007669"/>
    <property type="project" value="UniProtKB-EC"/>
</dbReference>
<evidence type="ECO:0000256" key="11">
    <source>
        <dbReference type="ARBA" id="ARBA00023166"/>
    </source>
</evidence>
<evidence type="ECO:0000256" key="6">
    <source>
        <dbReference type="ARBA" id="ARBA00022548"/>
    </source>
</evidence>
<keyword evidence="7" id="KW-0285">Flavoprotein</keyword>
<dbReference type="InterPro" id="IPR003953">
    <property type="entry name" value="FAD-dep_OxRdtase_2_FAD-bd"/>
</dbReference>
<keyword evidence="6" id="KW-0153">Cholesterol metabolism</keyword>
<evidence type="ECO:0000256" key="18">
    <source>
        <dbReference type="ARBA" id="ARBA00049778"/>
    </source>
</evidence>
<evidence type="ECO:0000256" key="15">
    <source>
        <dbReference type="ARBA" id="ARBA00049645"/>
    </source>
</evidence>
<dbReference type="GO" id="GO:0072330">
    <property type="term" value="P:monocarboxylic acid biosynthetic process"/>
    <property type="evidence" value="ECO:0007669"/>
    <property type="project" value="UniProtKB-ARBA"/>
</dbReference>
<keyword evidence="22" id="KW-1185">Reference proteome</keyword>
<evidence type="ECO:0000256" key="8">
    <source>
        <dbReference type="ARBA" id="ARBA00022827"/>
    </source>
</evidence>
<keyword evidence="19" id="KW-0812">Transmembrane</keyword>
<dbReference type="Gene3D" id="3.40.50.1820">
    <property type="entry name" value="alpha/beta hydrolase"/>
    <property type="match status" value="1"/>
</dbReference>
<evidence type="ECO:0000259" key="20">
    <source>
        <dbReference type="PROSITE" id="PS50206"/>
    </source>
</evidence>
<protein>
    <recommendedName>
        <fullName evidence="17">Cholesterol oxidase</fullName>
        <ecNumber evidence="16">1.1.3.6</ecNumber>
        <ecNumber evidence="14">5.3.3.1</ecNumber>
    </recommendedName>
    <alternativeName>
        <fullName evidence="18">Cholesterol isomerase</fullName>
    </alternativeName>
</protein>
<dbReference type="PROSITE" id="PS50206">
    <property type="entry name" value="RHODANESE_3"/>
    <property type="match status" value="1"/>
</dbReference>
<dbReference type="InterPro" id="IPR052542">
    <property type="entry name" value="Cholesterol_Oxidase"/>
</dbReference>
<comment type="caution">
    <text evidence="21">The sequence shown here is derived from an EMBL/GenBank/DDBJ whole genome shotgun (WGS) entry which is preliminary data.</text>
</comment>
<feature type="transmembrane region" description="Helical" evidence="19">
    <location>
        <begin position="792"/>
        <end position="812"/>
    </location>
</feature>
<comment type="similarity">
    <text evidence="4">Belongs to the GMC oxidoreductase family.</text>
</comment>
<evidence type="ECO:0000256" key="7">
    <source>
        <dbReference type="ARBA" id="ARBA00022630"/>
    </source>
</evidence>
<reference evidence="22" key="1">
    <citation type="journal article" date="2017" name="Nat. Microbiol.">
        <title>Global analysis of biosynthetic gene clusters reveals vast potential of secondary metabolite production in Penicillium species.</title>
        <authorList>
            <person name="Nielsen J.C."/>
            <person name="Grijseels S."/>
            <person name="Prigent S."/>
            <person name="Ji B."/>
            <person name="Dainat J."/>
            <person name="Nielsen K.F."/>
            <person name="Frisvad J.C."/>
            <person name="Workman M."/>
            <person name="Nielsen J."/>
        </authorList>
    </citation>
    <scope>NUCLEOTIDE SEQUENCE [LARGE SCALE GENOMIC DNA]</scope>
    <source>
        <strain evidence="22">IBT 31321</strain>
    </source>
</reference>
<dbReference type="SUPFAM" id="SSF53474">
    <property type="entry name" value="alpha/beta-Hydrolases"/>
    <property type="match status" value="1"/>
</dbReference>
<dbReference type="GO" id="GO:0005737">
    <property type="term" value="C:cytoplasm"/>
    <property type="evidence" value="ECO:0007669"/>
    <property type="project" value="UniProtKB-SubCell"/>
</dbReference>
<dbReference type="GO" id="GO:0050660">
    <property type="term" value="F:flavin adenine dinucleotide binding"/>
    <property type="evidence" value="ECO:0007669"/>
    <property type="project" value="InterPro"/>
</dbReference>
<accession>A0A1V6UY04</accession>
<comment type="cofactor">
    <cofactor evidence="1">
        <name>FAD</name>
        <dbReference type="ChEBI" id="CHEBI:57692"/>
    </cofactor>
</comment>
<evidence type="ECO:0000256" key="10">
    <source>
        <dbReference type="ARBA" id="ARBA00023098"/>
    </source>
</evidence>
<evidence type="ECO:0000256" key="19">
    <source>
        <dbReference type="SAM" id="Phobius"/>
    </source>
</evidence>
<keyword evidence="8" id="KW-0274">FAD</keyword>
<evidence type="ECO:0000256" key="3">
    <source>
        <dbReference type="ARBA" id="ARBA00004496"/>
    </source>
</evidence>
<dbReference type="EC" id="1.1.3.6" evidence="16"/>
<evidence type="ECO:0000313" key="21">
    <source>
        <dbReference type="EMBL" id="OQE43292.1"/>
    </source>
</evidence>
<dbReference type="InterPro" id="IPR000172">
    <property type="entry name" value="GMC_OxRdtase_N"/>
</dbReference>
<dbReference type="Proteomes" id="UP000191500">
    <property type="component" value="Unassembled WGS sequence"/>
</dbReference>
<evidence type="ECO:0000313" key="22">
    <source>
        <dbReference type="Proteomes" id="UP000191500"/>
    </source>
</evidence>